<evidence type="ECO:0000313" key="2">
    <source>
        <dbReference type="Proteomes" id="UP000281985"/>
    </source>
</evidence>
<dbReference type="InterPro" id="IPR011047">
    <property type="entry name" value="Quinoprotein_ADH-like_sf"/>
</dbReference>
<keyword evidence="2" id="KW-1185">Reference proteome</keyword>
<dbReference type="AlphaFoldDB" id="A0A3M0FVC3"/>
<reference evidence="1 2" key="1">
    <citation type="submission" date="2018-10" db="EMBL/GenBank/DDBJ databases">
        <title>Dokdonia luteus sp. nov., isolated from sea water.</title>
        <authorList>
            <person name="Zhou L.Y."/>
            <person name="Du Z.J."/>
        </authorList>
    </citation>
    <scope>NUCLEOTIDE SEQUENCE [LARGE SCALE GENOMIC DNA]</scope>
    <source>
        <strain evidence="1 2">SH27</strain>
    </source>
</reference>
<dbReference type="OrthoDB" id="1093345at2"/>
<name>A0A3M0FVC3_9FLAO</name>
<dbReference type="RefSeq" id="WP_121918150.1">
    <property type="nucleotide sequence ID" value="NZ_REFV01000014.1"/>
</dbReference>
<dbReference type="Proteomes" id="UP000281985">
    <property type="component" value="Unassembled WGS sequence"/>
</dbReference>
<comment type="caution">
    <text evidence="1">The sequence shown here is derived from an EMBL/GenBank/DDBJ whole genome shotgun (WGS) entry which is preliminary data.</text>
</comment>
<dbReference type="EMBL" id="REFV01000014">
    <property type="protein sequence ID" value="RMB56730.1"/>
    <property type="molecule type" value="Genomic_DNA"/>
</dbReference>
<evidence type="ECO:0000313" key="1">
    <source>
        <dbReference type="EMBL" id="RMB56730.1"/>
    </source>
</evidence>
<organism evidence="1 2">
    <name type="scientific">Dokdonia sinensis</name>
    <dbReference type="NCBI Taxonomy" id="2479847"/>
    <lineage>
        <taxon>Bacteria</taxon>
        <taxon>Pseudomonadati</taxon>
        <taxon>Bacteroidota</taxon>
        <taxon>Flavobacteriia</taxon>
        <taxon>Flavobacteriales</taxon>
        <taxon>Flavobacteriaceae</taxon>
        <taxon>Dokdonia</taxon>
    </lineage>
</organism>
<dbReference type="SUPFAM" id="SSF50998">
    <property type="entry name" value="Quinoprotein alcohol dehydrogenase-like"/>
    <property type="match status" value="1"/>
</dbReference>
<sequence length="818" mass="90916">MKQFLFFTMLLLCLASCETPETTDSSLTRYIPRKAAVIIKTEDPKALATSLKNNNFITAMDATALSTFVAKQQAFINETTIDGETLFCYTPVGRNEYEVSIITEATASLFKNDSLALTTDKGKIKKTSSVENPLFYLIENEAAIFSSSQLLLENVIRERKEKVVQDEVFHRAYDATSSNAIASILLRGEAGATVWRNIFPEARNAPLDNAFSWLSADIDLNENDIVLSGVAISQDSIGLKLELLKNTQPVPNRIAEITPLSALSVSAVTHRDWGTFKDNQALFQKRDAVKFNIDQEEVFNTFQEVGMIHLPESIVVIGVSGDVTLTEGALAGNDMITTFRDIEIREMGAKAAFAKAYKPLLPLPEVTVFCNVDDFFIFGENQTALETIIANYQNNATLAKSETYQNTARRLSSAASYLHVEILGNGHYKSWVSDDGRKKLSSAKLDAYPYLATQLVQERDFMHFNFVLNQNEAPAAAGAVSQIANVKLNADITMSPQLVKNHRTKGMDIVVQDINNTLYLISNVGKVLWQKELDGQVKGDVQQVDLYRNGRLQLAFVTDKTFYILDRNGNEIKPFPLSFKDPITQPLAIFDYENNRNYRFVIVQNDEVLMYDKKAEPVTGFKFSKAESEVIFPPKHIRLANKDYIVIATNSGNVNILSRTGKSRIEVEQKINLGDTPLFDDGNNFLTYTVNGDKIAISQSGKITENATDIGSDATILIDGRTTVSMRENDLRIKGKKVELPFGTYSKPVLATVGKSEYVGFTNVEAKEVFLYNSKGEPLENLPVYGISKPSLGYLERGKSFGFVTQGDASSILIYKVN</sequence>
<proteinExistence type="predicted"/>
<accession>A0A3M0FVC3</accession>
<protein>
    <submittedName>
        <fullName evidence="1">Uncharacterized protein</fullName>
    </submittedName>
</protein>
<gene>
    <name evidence="1" type="ORF">EAX61_13060</name>
</gene>